<dbReference type="EMBL" id="PGCI01001095">
    <property type="protein sequence ID" value="PLW07945.1"/>
    <property type="molecule type" value="Genomic_DNA"/>
</dbReference>
<reference evidence="6 7" key="1">
    <citation type="submission" date="2017-11" db="EMBL/GenBank/DDBJ databases">
        <title>De novo assembly and phasing of dikaryotic genomes from two isolates of Puccinia coronata f. sp. avenae, the causal agent of oat crown rust.</title>
        <authorList>
            <person name="Miller M.E."/>
            <person name="Zhang Y."/>
            <person name="Omidvar V."/>
            <person name="Sperschneider J."/>
            <person name="Schwessinger B."/>
            <person name="Raley C."/>
            <person name="Palmer J.M."/>
            <person name="Garnica D."/>
            <person name="Upadhyaya N."/>
            <person name="Rathjen J."/>
            <person name="Taylor J.M."/>
            <person name="Park R.F."/>
            <person name="Dodds P.N."/>
            <person name="Hirsch C.D."/>
            <person name="Kianian S.F."/>
            <person name="Figueroa M."/>
        </authorList>
    </citation>
    <scope>NUCLEOTIDE SEQUENCE [LARGE SCALE GENOMIC DNA]</scope>
    <source>
        <strain evidence="3">12NC29</strain>
        <strain evidence="2">12SD80</strain>
    </source>
</reference>
<dbReference type="AlphaFoldDB" id="A0A2N5S3W5"/>
<evidence type="ECO:0000313" key="4">
    <source>
        <dbReference type="EMBL" id="PLW38376.1"/>
    </source>
</evidence>
<evidence type="ECO:0000313" key="5">
    <source>
        <dbReference type="EMBL" id="PLW53371.1"/>
    </source>
</evidence>
<protein>
    <submittedName>
        <fullName evidence="2">Uncharacterized protein</fullName>
    </submittedName>
</protein>
<evidence type="ECO:0000313" key="3">
    <source>
        <dbReference type="EMBL" id="PLW17688.1"/>
    </source>
</evidence>
<evidence type="ECO:0000313" key="7">
    <source>
        <dbReference type="Proteomes" id="UP000235392"/>
    </source>
</evidence>
<dbReference type="Proteomes" id="UP000235388">
    <property type="component" value="Unassembled WGS sequence"/>
</dbReference>
<comment type="caution">
    <text evidence="2">The sequence shown here is derived from an EMBL/GenBank/DDBJ whole genome shotgun (WGS) entry which is preliminary data.</text>
</comment>
<sequence length="113" mass="12516">MTASEIVNRIVLPESQPKDMGFKYDLSETGPHDAPTVTITLTAFPMVYRLRRNMQLELCPAPSLTRFEQPRHSATLPSPTILPLFKHPVRIPTSSPSHRPTSCNPTSSAVGCF</sequence>
<evidence type="ECO:0000313" key="2">
    <source>
        <dbReference type="EMBL" id="PLW07945.1"/>
    </source>
</evidence>
<dbReference type="EMBL" id="PGCI01000129">
    <property type="protein sequence ID" value="PLW38376.1"/>
    <property type="molecule type" value="Genomic_DNA"/>
</dbReference>
<dbReference type="EMBL" id="PGCJ01000845">
    <property type="protein sequence ID" value="PLW17688.1"/>
    <property type="molecule type" value="Genomic_DNA"/>
</dbReference>
<evidence type="ECO:0000256" key="1">
    <source>
        <dbReference type="SAM" id="MobiDB-lite"/>
    </source>
</evidence>
<keyword evidence="6" id="KW-1185">Reference proteome</keyword>
<name>A0A2N5S3W5_9BASI</name>
<dbReference type="EMBL" id="PGCJ01000062">
    <property type="protein sequence ID" value="PLW53371.1"/>
    <property type="molecule type" value="Genomic_DNA"/>
</dbReference>
<accession>A0A2N5S3W5</accession>
<gene>
    <name evidence="5" type="ORF">PCANC_06117</name>
    <name evidence="3" type="ORF">PCANC_10881</name>
    <name evidence="4" type="ORF">PCASD_10561</name>
    <name evidence="2" type="ORF">PCASD_23997</name>
</gene>
<feature type="region of interest" description="Disordered" evidence="1">
    <location>
        <begin position="92"/>
        <end position="113"/>
    </location>
</feature>
<organism evidence="2 7">
    <name type="scientific">Puccinia coronata f. sp. avenae</name>
    <dbReference type="NCBI Taxonomy" id="200324"/>
    <lineage>
        <taxon>Eukaryota</taxon>
        <taxon>Fungi</taxon>
        <taxon>Dikarya</taxon>
        <taxon>Basidiomycota</taxon>
        <taxon>Pucciniomycotina</taxon>
        <taxon>Pucciniomycetes</taxon>
        <taxon>Pucciniales</taxon>
        <taxon>Pucciniaceae</taxon>
        <taxon>Puccinia</taxon>
    </lineage>
</organism>
<dbReference type="Proteomes" id="UP000235392">
    <property type="component" value="Unassembled WGS sequence"/>
</dbReference>
<evidence type="ECO:0000313" key="6">
    <source>
        <dbReference type="Proteomes" id="UP000235388"/>
    </source>
</evidence>
<proteinExistence type="predicted"/>